<feature type="compositionally biased region" description="Polar residues" evidence="1">
    <location>
        <begin position="213"/>
        <end position="226"/>
    </location>
</feature>
<feature type="region of interest" description="Disordered" evidence="1">
    <location>
        <begin position="72"/>
        <end position="280"/>
    </location>
</feature>
<feature type="compositionally biased region" description="Basic and acidic residues" evidence="1">
    <location>
        <begin position="316"/>
        <end position="325"/>
    </location>
</feature>
<dbReference type="AlphaFoldDB" id="A0A6F9DHD3"/>
<dbReference type="EMBL" id="LR786453">
    <property type="protein sequence ID" value="CAB3260959.1"/>
    <property type="molecule type" value="mRNA"/>
</dbReference>
<sequence length="458" mass="50970">MEQRTNMQPFVAPKPRPKVGGKPAIAAKPSHLKKEPSFDKSATGVNKNLAKQPSLNHMTPKVWVKAPLVRENEHKPVHQDPPQRKVPPSPFGSSVWRPVHQMHTKPAVEKKLSNGSTQKPEIVPPTLVETREDEKFPEDDTKTLTGEIDKKEEFSKPSNLKFSPTLSGPRTPIPYRPSMRRDAKSPGMGNLIKMWDTKTKEAPQSREPLQAIKQRSNTHQGETWKSVSMHKKQSVDENNSTHDSGSAFRNRASSIQFQSPKPYINRSSAKSYQHSESTGTLIVSTNDQTFAFDESAIHKYSANPEEENSSVQAKAPKPEETHSNVETRMTSQEILANADVAIYNIPSDSDSLEDNPGMNIATYEDFDETDSGVTSAVYAVADDVPYPPHHSASIRSLQGYLPMSGNVPDSMVEIRYERMSQEVHLPSSNYGSQVVPPPAVKPKSTPEYHEIDPNGKKK</sequence>
<feature type="compositionally biased region" description="Basic and acidic residues" evidence="1">
    <location>
        <begin position="444"/>
        <end position="458"/>
    </location>
</feature>
<accession>A0A6F9DHD3</accession>
<feature type="compositionally biased region" description="Basic and acidic residues" evidence="1">
    <location>
        <begin position="195"/>
        <end position="204"/>
    </location>
</feature>
<feature type="compositionally biased region" description="Basic and acidic residues" evidence="1">
    <location>
        <begin position="129"/>
        <end position="155"/>
    </location>
</feature>
<evidence type="ECO:0000256" key="1">
    <source>
        <dbReference type="SAM" id="MobiDB-lite"/>
    </source>
</evidence>
<feature type="compositionally biased region" description="Polar residues" evidence="1">
    <location>
        <begin position="156"/>
        <end position="168"/>
    </location>
</feature>
<gene>
    <name evidence="2" type="primary">LOC100176478-001</name>
</gene>
<evidence type="ECO:0000313" key="2">
    <source>
        <dbReference type="EMBL" id="CAB3260959.1"/>
    </source>
</evidence>
<feature type="region of interest" description="Disordered" evidence="1">
    <location>
        <begin position="424"/>
        <end position="458"/>
    </location>
</feature>
<feature type="region of interest" description="Disordered" evidence="1">
    <location>
        <begin position="302"/>
        <end position="327"/>
    </location>
</feature>
<organism evidence="2">
    <name type="scientific">Phallusia mammillata</name>
    <dbReference type="NCBI Taxonomy" id="59560"/>
    <lineage>
        <taxon>Eukaryota</taxon>
        <taxon>Metazoa</taxon>
        <taxon>Chordata</taxon>
        <taxon>Tunicata</taxon>
        <taxon>Ascidiacea</taxon>
        <taxon>Phlebobranchia</taxon>
        <taxon>Ascidiidae</taxon>
        <taxon>Phallusia</taxon>
    </lineage>
</organism>
<feature type="compositionally biased region" description="Polar residues" evidence="1">
    <location>
        <begin position="251"/>
        <end position="280"/>
    </location>
</feature>
<feature type="compositionally biased region" description="Basic and acidic residues" evidence="1">
    <location>
        <begin position="72"/>
        <end position="83"/>
    </location>
</feature>
<reference evidence="2" key="1">
    <citation type="submission" date="2020-04" db="EMBL/GenBank/DDBJ databases">
        <authorList>
            <person name="Neveu A P."/>
        </authorList>
    </citation>
    <scope>NUCLEOTIDE SEQUENCE</scope>
    <source>
        <tissue evidence="2">Whole embryo</tissue>
    </source>
</reference>
<protein>
    <submittedName>
        <fullName evidence="2">Uncharacterized protein LOC100176478</fullName>
    </submittedName>
</protein>
<feature type="region of interest" description="Disordered" evidence="1">
    <location>
        <begin position="1"/>
        <end position="44"/>
    </location>
</feature>
<proteinExistence type="evidence at transcript level"/>
<name>A0A6F9DHD3_9ASCI</name>